<gene>
    <name evidence="8" type="ORF">PTTT1_LOCUS37216</name>
</gene>
<feature type="transmembrane region" description="Helical" evidence="7">
    <location>
        <begin position="168"/>
        <end position="193"/>
    </location>
</feature>
<dbReference type="EMBL" id="OU594944">
    <property type="protein sequence ID" value="CAG9287996.1"/>
    <property type="molecule type" value="Genomic_DNA"/>
</dbReference>
<dbReference type="GO" id="GO:0070072">
    <property type="term" value="P:vacuolar proton-transporting V-type ATPase complex assembly"/>
    <property type="evidence" value="ECO:0007669"/>
    <property type="project" value="InterPro"/>
</dbReference>
<evidence type="ECO:0000256" key="1">
    <source>
        <dbReference type="ARBA" id="ARBA00004477"/>
    </source>
</evidence>
<proteinExistence type="predicted"/>
<evidence type="ECO:0000313" key="8">
    <source>
        <dbReference type="EMBL" id="CAG9287996.1"/>
    </source>
</evidence>
<evidence type="ECO:0000256" key="4">
    <source>
        <dbReference type="ARBA" id="ARBA00022989"/>
    </source>
</evidence>
<comment type="subcellular location">
    <subcellularLocation>
        <location evidence="1">Endoplasmic reticulum membrane</location>
        <topology evidence="1">Multi-pass membrane protein</topology>
    </subcellularLocation>
</comment>
<feature type="region of interest" description="Disordered" evidence="6">
    <location>
        <begin position="248"/>
        <end position="269"/>
    </location>
</feature>
<dbReference type="InterPro" id="IPR021013">
    <property type="entry name" value="ATPase_Vma12"/>
</dbReference>
<evidence type="ECO:0000256" key="2">
    <source>
        <dbReference type="ARBA" id="ARBA00022692"/>
    </source>
</evidence>
<evidence type="ECO:0000256" key="6">
    <source>
        <dbReference type="SAM" id="MobiDB-lite"/>
    </source>
</evidence>
<dbReference type="GO" id="GO:0005789">
    <property type="term" value="C:endoplasmic reticulum membrane"/>
    <property type="evidence" value="ECO:0007669"/>
    <property type="project" value="UniProtKB-SubCell"/>
</dbReference>
<evidence type="ECO:0000256" key="5">
    <source>
        <dbReference type="ARBA" id="ARBA00023136"/>
    </source>
</evidence>
<organism evidence="8">
    <name type="scientific">Phaeodactylum tricornutum</name>
    <name type="common">Diatom</name>
    <dbReference type="NCBI Taxonomy" id="2850"/>
    <lineage>
        <taxon>Eukaryota</taxon>
        <taxon>Sar</taxon>
        <taxon>Stramenopiles</taxon>
        <taxon>Ochrophyta</taxon>
        <taxon>Bacillariophyta</taxon>
        <taxon>Bacillariophyceae</taxon>
        <taxon>Bacillariophycidae</taxon>
        <taxon>Naviculales</taxon>
        <taxon>Phaeodactylaceae</taxon>
        <taxon>Phaeodactylum</taxon>
    </lineage>
</organism>
<dbReference type="AlphaFoldDB" id="A0A8J9SS59"/>
<sequence>MATASPRIRKRLLGVKATPALNELLEKAVSKASGRSLPTDVAPIPGDAAVSTVEQACIVLLANQQPKADHGDESLYIPISSLKAMEILIQEDSNRIDAALSQTSLVFSQRCSRDDLSPSQVRFRERIERLKLRQEESKYTKLTSNLGTATMDDDITTRSMTYAASIGLNMIIAPLSFGCFMFFFAGGILDWVFPRSEATLARQLHGAVDVRKVIVGVVSGVLMLFIEMILFVIRTNEMDKAIRKKQRRKKDYQPFGVYSANSSKTFKGE</sequence>
<evidence type="ECO:0000256" key="3">
    <source>
        <dbReference type="ARBA" id="ARBA00022824"/>
    </source>
</evidence>
<dbReference type="PANTHER" id="PTHR31394:SF1">
    <property type="entry name" value="TRANSMEMBRANE PROTEIN 199"/>
    <property type="match status" value="1"/>
</dbReference>
<name>A0A8J9SS59_PHATR</name>
<keyword evidence="3" id="KW-0256">Endoplasmic reticulum</keyword>
<keyword evidence="2 7" id="KW-0812">Transmembrane</keyword>
<dbReference type="Proteomes" id="UP000836788">
    <property type="component" value="Chromosome 3"/>
</dbReference>
<evidence type="ECO:0000256" key="7">
    <source>
        <dbReference type="SAM" id="Phobius"/>
    </source>
</evidence>
<keyword evidence="4 7" id="KW-1133">Transmembrane helix</keyword>
<feature type="compositionally biased region" description="Polar residues" evidence="6">
    <location>
        <begin position="259"/>
        <end position="269"/>
    </location>
</feature>
<keyword evidence="5 7" id="KW-0472">Membrane</keyword>
<reference evidence="8" key="1">
    <citation type="submission" date="2022-02" db="EMBL/GenBank/DDBJ databases">
        <authorList>
            <person name="Giguere J D."/>
        </authorList>
    </citation>
    <scope>NUCLEOTIDE SEQUENCE</scope>
    <source>
        <strain evidence="8">CCAP 1055/1</strain>
    </source>
</reference>
<feature type="transmembrane region" description="Helical" evidence="7">
    <location>
        <begin position="213"/>
        <end position="233"/>
    </location>
</feature>
<accession>A0A8J9SS59</accession>
<protein>
    <submittedName>
        <fullName evidence="8">Uncharacterized protein</fullName>
    </submittedName>
</protein>
<dbReference type="PANTHER" id="PTHR31394">
    <property type="entry name" value="TRANSMEMBRANE PROTEIN 199"/>
    <property type="match status" value="1"/>
</dbReference>